<name>A0AAW1PNL4_9CHLO</name>
<comment type="caution">
    <text evidence="10">The sequence shown here is derived from an EMBL/GenBank/DDBJ whole genome shotgun (WGS) entry which is preliminary data.</text>
</comment>
<dbReference type="GO" id="GO:0016020">
    <property type="term" value="C:membrane"/>
    <property type="evidence" value="ECO:0007669"/>
    <property type="project" value="UniProtKB-SubCell"/>
</dbReference>
<feature type="transmembrane region" description="Helical" evidence="9">
    <location>
        <begin position="192"/>
        <end position="215"/>
    </location>
</feature>
<evidence type="ECO:0000256" key="7">
    <source>
        <dbReference type="ARBA" id="ARBA00022989"/>
    </source>
</evidence>
<evidence type="ECO:0000313" key="11">
    <source>
        <dbReference type="Proteomes" id="UP001489004"/>
    </source>
</evidence>
<feature type="transmembrane region" description="Helical" evidence="9">
    <location>
        <begin position="109"/>
        <end position="133"/>
    </location>
</feature>
<keyword evidence="3" id="KW-0813">Transport</keyword>
<gene>
    <name evidence="10" type="ORF">WJX72_010917</name>
</gene>
<comment type="subcellular location">
    <subcellularLocation>
        <location evidence="1">Membrane</location>
        <topology evidence="1">Multi-pass membrane protein</topology>
    </subcellularLocation>
</comment>
<feature type="transmembrane region" description="Helical" evidence="9">
    <location>
        <begin position="84"/>
        <end position="102"/>
    </location>
</feature>
<dbReference type="PANTHER" id="PTHR31081">
    <property type="entry name" value="UREIDE PERMEASE 1-RELATED-RELATED"/>
    <property type="match status" value="1"/>
</dbReference>
<dbReference type="EMBL" id="JALJOR010000010">
    <property type="protein sequence ID" value="KAK9810452.1"/>
    <property type="molecule type" value="Genomic_DNA"/>
</dbReference>
<reference evidence="10 11" key="1">
    <citation type="journal article" date="2024" name="Nat. Commun.">
        <title>Phylogenomics reveals the evolutionary origins of lichenization in chlorophyte algae.</title>
        <authorList>
            <person name="Puginier C."/>
            <person name="Libourel C."/>
            <person name="Otte J."/>
            <person name="Skaloud P."/>
            <person name="Haon M."/>
            <person name="Grisel S."/>
            <person name="Petersen M."/>
            <person name="Berrin J.G."/>
            <person name="Delaux P.M."/>
            <person name="Dal Grande F."/>
            <person name="Keller J."/>
        </authorList>
    </citation>
    <scope>NUCLEOTIDE SEQUENCE [LARGE SCALE GENOMIC DNA]</scope>
    <source>
        <strain evidence="10 11">SAG 2043</strain>
    </source>
</reference>
<keyword evidence="6" id="KW-0067">ATP-binding</keyword>
<evidence type="ECO:0000256" key="9">
    <source>
        <dbReference type="SAM" id="Phobius"/>
    </source>
</evidence>
<feature type="transmembrane region" description="Helical" evidence="9">
    <location>
        <begin position="139"/>
        <end position="164"/>
    </location>
</feature>
<sequence>MLVLTSKPALIALLLGGMLAHGIWITTWAYLEIRGRVQTHTFLDTQLTYLVIVVIQSFTLGQLGPPQVDKPNFLTQLGQPNWQVVLFALSSGACIALGDLLMQTAGAQLGVAVGPAIIFAVGIAGGVVLSFFLDKGLNTASLLFTGGGCALAAVVFGALAHIAANKHVPVFDISRDGSRSYRHARFMGGQGVGFGIAYVLYAAPLVSTILGIVLFGEFRDSSRKAQGFLAAQVVLYAAAIGFLIAAANTRK</sequence>
<dbReference type="AlphaFoldDB" id="A0AAW1PNL4"/>
<organism evidence="10 11">
    <name type="scientific">[Myrmecia] bisecta</name>
    <dbReference type="NCBI Taxonomy" id="41462"/>
    <lineage>
        <taxon>Eukaryota</taxon>
        <taxon>Viridiplantae</taxon>
        <taxon>Chlorophyta</taxon>
        <taxon>core chlorophytes</taxon>
        <taxon>Trebouxiophyceae</taxon>
        <taxon>Trebouxiales</taxon>
        <taxon>Trebouxiaceae</taxon>
        <taxon>Myrmecia</taxon>
    </lineage>
</organism>
<evidence type="ECO:0000313" key="10">
    <source>
        <dbReference type="EMBL" id="KAK9810452.1"/>
    </source>
</evidence>
<evidence type="ECO:0000256" key="5">
    <source>
        <dbReference type="ARBA" id="ARBA00022741"/>
    </source>
</evidence>
<dbReference type="InterPro" id="IPR009834">
    <property type="entry name" value="Ureide_permease"/>
</dbReference>
<evidence type="ECO:0000256" key="1">
    <source>
        <dbReference type="ARBA" id="ARBA00004141"/>
    </source>
</evidence>
<evidence type="ECO:0000256" key="8">
    <source>
        <dbReference type="ARBA" id="ARBA00023136"/>
    </source>
</evidence>
<evidence type="ECO:0000256" key="2">
    <source>
        <dbReference type="ARBA" id="ARBA00005931"/>
    </source>
</evidence>
<protein>
    <submittedName>
        <fullName evidence="10">Uncharacterized protein</fullName>
    </submittedName>
</protein>
<comment type="similarity">
    <text evidence="2">Belongs to the plant ureide permease (TC 2.A.7.19) family.</text>
</comment>
<accession>A0AAW1PNL4</accession>
<keyword evidence="8 9" id="KW-0472">Membrane</keyword>
<keyword evidence="4 9" id="KW-0812">Transmembrane</keyword>
<proteinExistence type="inferred from homology"/>
<feature type="transmembrane region" description="Helical" evidence="9">
    <location>
        <begin position="12"/>
        <end position="31"/>
    </location>
</feature>
<evidence type="ECO:0000256" key="4">
    <source>
        <dbReference type="ARBA" id="ARBA00022692"/>
    </source>
</evidence>
<dbReference type="GO" id="GO:0022857">
    <property type="term" value="F:transmembrane transporter activity"/>
    <property type="evidence" value="ECO:0007669"/>
    <property type="project" value="InterPro"/>
</dbReference>
<dbReference type="GO" id="GO:0005524">
    <property type="term" value="F:ATP binding"/>
    <property type="evidence" value="ECO:0007669"/>
    <property type="project" value="UniProtKB-KW"/>
</dbReference>
<dbReference type="Pfam" id="PF07168">
    <property type="entry name" value="Ureide_permease"/>
    <property type="match status" value="2"/>
</dbReference>
<keyword evidence="7 9" id="KW-1133">Transmembrane helix</keyword>
<dbReference type="Proteomes" id="UP001489004">
    <property type="component" value="Unassembled WGS sequence"/>
</dbReference>
<dbReference type="InterPro" id="IPR030189">
    <property type="entry name" value="UPS_plant"/>
</dbReference>
<keyword evidence="5" id="KW-0547">Nucleotide-binding</keyword>
<feature type="transmembrane region" description="Helical" evidence="9">
    <location>
        <begin position="227"/>
        <end position="247"/>
    </location>
</feature>
<keyword evidence="11" id="KW-1185">Reference proteome</keyword>
<evidence type="ECO:0000256" key="3">
    <source>
        <dbReference type="ARBA" id="ARBA00022448"/>
    </source>
</evidence>
<evidence type="ECO:0000256" key="6">
    <source>
        <dbReference type="ARBA" id="ARBA00022840"/>
    </source>
</evidence>